<protein>
    <submittedName>
        <fullName evidence="1">Uncharacterized protein</fullName>
    </submittedName>
</protein>
<dbReference type="EMBL" id="AP009044">
    <property type="protein sequence ID" value="BAF55616.1"/>
    <property type="molecule type" value="Genomic_DNA"/>
</dbReference>
<evidence type="ECO:0000313" key="1">
    <source>
        <dbReference type="EMBL" id="BAF55616.1"/>
    </source>
</evidence>
<dbReference type="Proteomes" id="UP000006698">
    <property type="component" value="Chromosome"/>
</dbReference>
<dbReference type="AlphaFoldDB" id="A0AB72VDQ9"/>
<gene>
    <name evidence="1" type="ordered locus">cgR_2602</name>
</gene>
<organism evidence="1">
    <name type="scientific">Corynebacterium glutamicum (strain R)</name>
    <dbReference type="NCBI Taxonomy" id="340322"/>
    <lineage>
        <taxon>Bacteria</taxon>
        <taxon>Bacillati</taxon>
        <taxon>Actinomycetota</taxon>
        <taxon>Actinomycetes</taxon>
        <taxon>Mycobacteriales</taxon>
        <taxon>Corynebacteriaceae</taxon>
        <taxon>Corynebacterium</taxon>
    </lineage>
</organism>
<reference evidence="1" key="1">
    <citation type="journal article" date="2007" name="Microbiology">
        <title>Comparative analysis of the Corynebacterium glutamicum group and complete genome sequence of strain R.</title>
        <authorList>
            <person name="Yukawa H."/>
            <person name="Omumasaba C.A."/>
            <person name="Nonaka H."/>
            <person name="Kos P."/>
            <person name="Okai N."/>
            <person name="Suzuki N."/>
            <person name="Suda M."/>
            <person name="Tsuge Y."/>
            <person name="Watanabe J."/>
            <person name="Ikeda Y."/>
            <person name="Vertes A.A."/>
            <person name="Inui M."/>
        </authorList>
    </citation>
    <scope>NUCLEOTIDE SEQUENCE</scope>
    <source>
        <strain evidence="1">R</strain>
    </source>
</reference>
<accession>A0AB72VDQ9</accession>
<proteinExistence type="predicted"/>
<dbReference type="KEGG" id="cgt:cgR_2602"/>
<sequence length="112" mass="12246">MLAWAGRGICGPPTPQNLAHVTKMSDFQILCPTGLARAPPDSAFECRDQTTVPTKSIFMIRGHRGLVSRPRNQSQMPTKLILDLRGHACLVFQKSARVPAQTPKITPSQNAI</sequence>
<name>A0AB72VDQ9_CORGB</name>